<evidence type="ECO:0000313" key="2">
    <source>
        <dbReference type="Proteomes" id="UP001416858"/>
    </source>
</evidence>
<dbReference type="EMBL" id="BAABRO010000002">
    <property type="protein sequence ID" value="GAA5506171.1"/>
    <property type="molecule type" value="Genomic_DNA"/>
</dbReference>
<keyword evidence="2" id="KW-1185">Reference proteome</keyword>
<organism evidence="1 2">
    <name type="scientific">Novipirellula caenicola</name>
    <dbReference type="NCBI Taxonomy" id="1536901"/>
    <lineage>
        <taxon>Bacteria</taxon>
        <taxon>Pseudomonadati</taxon>
        <taxon>Planctomycetota</taxon>
        <taxon>Planctomycetia</taxon>
        <taxon>Pirellulales</taxon>
        <taxon>Pirellulaceae</taxon>
        <taxon>Novipirellula</taxon>
    </lineage>
</organism>
<gene>
    <name evidence="1" type="ORF">Rcae01_01623</name>
</gene>
<sequence length="54" mass="5932">MAGQTVTAALQGIPIRSVGPHPRIRFLKLHVYHNPNAIAEGRCATSLSRLRRAK</sequence>
<proteinExistence type="predicted"/>
<accession>A0ABP9VN16</accession>
<protein>
    <submittedName>
        <fullName evidence="1">Uncharacterized protein</fullName>
    </submittedName>
</protein>
<name>A0ABP9VN16_9BACT</name>
<evidence type="ECO:0000313" key="1">
    <source>
        <dbReference type="EMBL" id="GAA5506171.1"/>
    </source>
</evidence>
<reference evidence="1 2" key="1">
    <citation type="submission" date="2024-02" db="EMBL/GenBank/DDBJ databases">
        <title>Rhodopirellula caenicola NBRC 110016.</title>
        <authorList>
            <person name="Ichikawa N."/>
            <person name="Katano-Makiyama Y."/>
            <person name="Hidaka K."/>
        </authorList>
    </citation>
    <scope>NUCLEOTIDE SEQUENCE [LARGE SCALE GENOMIC DNA]</scope>
    <source>
        <strain evidence="1 2">NBRC 110016</strain>
    </source>
</reference>
<comment type="caution">
    <text evidence="1">The sequence shown here is derived from an EMBL/GenBank/DDBJ whole genome shotgun (WGS) entry which is preliminary data.</text>
</comment>
<dbReference type="Proteomes" id="UP001416858">
    <property type="component" value="Unassembled WGS sequence"/>
</dbReference>